<comment type="function">
    <text evidence="1 5">Hydrolyzes diadenosine 5',5'''-P1,P4-tetraphosphate to yield ADP.</text>
</comment>
<dbReference type="AlphaFoldDB" id="A0A7L9UB25"/>
<dbReference type="InterPro" id="IPR029052">
    <property type="entry name" value="Metallo-depent_PP-like"/>
</dbReference>
<gene>
    <name evidence="5" type="primary">apaH</name>
    <name evidence="7" type="ORF">LPB04_09130</name>
</gene>
<keyword evidence="8" id="KW-1185">Reference proteome</keyword>
<dbReference type="EMBL" id="CP062941">
    <property type="protein sequence ID" value="QOL51395.1"/>
    <property type="molecule type" value="Genomic_DNA"/>
</dbReference>
<dbReference type="PANTHER" id="PTHR40942:SF4">
    <property type="entry name" value="CYTOCHROME C5"/>
    <property type="match status" value="1"/>
</dbReference>
<evidence type="ECO:0000313" key="7">
    <source>
        <dbReference type="EMBL" id="QOL51395.1"/>
    </source>
</evidence>
<evidence type="ECO:0000313" key="8">
    <source>
        <dbReference type="Proteomes" id="UP000593875"/>
    </source>
</evidence>
<comment type="similarity">
    <text evidence="2 5">Belongs to the Ap4A hydrolase family.</text>
</comment>
<evidence type="ECO:0000256" key="4">
    <source>
        <dbReference type="ARBA" id="ARBA00049417"/>
    </source>
</evidence>
<comment type="catalytic activity">
    <reaction evidence="4 5">
        <text>P(1),P(4)-bis(5'-adenosyl) tetraphosphate + H2O = 2 ADP + 2 H(+)</text>
        <dbReference type="Rhea" id="RHEA:24252"/>
        <dbReference type="ChEBI" id="CHEBI:15377"/>
        <dbReference type="ChEBI" id="CHEBI:15378"/>
        <dbReference type="ChEBI" id="CHEBI:58141"/>
        <dbReference type="ChEBI" id="CHEBI:456216"/>
        <dbReference type="EC" id="3.6.1.41"/>
    </reaction>
</comment>
<feature type="domain" description="Calcineurin-like phosphoesterase" evidence="6">
    <location>
        <begin position="1"/>
        <end position="144"/>
    </location>
</feature>
<dbReference type="PANTHER" id="PTHR40942">
    <property type="match status" value="1"/>
</dbReference>
<dbReference type="NCBIfam" id="NF001204">
    <property type="entry name" value="PRK00166.1"/>
    <property type="match status" value="1"/>
</dbReference>
<protein>
    <recommendedName>
        <fullName evidence="5">Bis(5'-nucleosyl)-tetraphosphatase, symmetrical</fullName>
        <ecNumber evidence="5">3.6.1.41</ecNumber>
    </recommendedName>
    <alternativeName>
        <fullName evidence="5">Ap4A hydrolase</fullName>
    </alternativeName>
    <alternativeName>
        <fullName evidence="5">Diadenosine 5',5'''-P1,P4-tetraphosphate pyrophosphohydrolase</fullName>
    </alternativeName>
    <alternativeName>
        <fullName evidence="5">Diadenosine tetraphosphatase</fullName>
    </alternativeName>
</protein>
<name>A0A7L9UB25_9BURK</name>
<sequence length="283" mass="30715">MKTYVIGDLQGCAHEAEALLEKIAQDAGAGTHARILFVGDLINRGPESLLALRRMKALAETSGGRVEALLGNHDLHLLAVAAGAQRASKSDTLDEILAAPDRDELLAWLRGRPLAIFVDAHLLVHAGVAPQWDAAQTMALANEVEEVLRGDGWIDFLAQMYGNQPDRWDDNLTGMDRLRCIVNALTRMRLCLPDGTMDFAHKESESGPIGSGLLPWFDLPGRRTMDVTVVFGHWSALGLILRPNLVGLDSGCVWGGKLTAVCLDDRGLLQVDCPEYRPHSGKG</sequence>
<dbReference type="KEGG" id="mlir:LPB04_09130"/>
<dbReference type="Pfam" id="PF00149">
    <property type="entry name" value="Metallophos"/>
    <property type="match status" value="1"/>
</dbReference>
<dbReference type="CDD" id="cd07422">
    <property type="entry name" value="MPP_ApaH"/>
    <property type="match status" value="1"/>
</dbReference>
<keyword evidence="3 5" id="KW-0378">Hydrolase</keyword>
<evidence type="ECO:0000259" key="6">
    <source>
        <dbReference type="Pfam" id="PF00149"/>
    </source>
</evidence>
<dbReference type="RefSeq" id="WP_193688370.1">
    <property type="nucleotide sequence ID" value="NZ_CP062941.1"/>
</dbReference>
<dbReference type="NCBIfam" id="TIGR00668">
    <property type="entry name" value="apaH"/>
    <property type="match status" value="1"/>
</dbReference>
<dbReference type="Gene3D" id="3.60.21.10">
    <property type="match status" value="1"/>
</dbReference>
<evidence type="ECO:0000256" key="1">
    <source>
        <dbReference type="ARBA" id="ARBA00003413"/>
    </source>
</evidence>
<dbReference type="Proteomes" id="UP000593875">
    <property type="component" value="Chromosome"/>
</dbReference>
<dbReference type="SUPFAM" id="SSF56300">
    <property type="entry name" value="Metallo-dependent phosphatases"/>
    <property type="match status" value="1"/>
</dbReference>
<evidence type="ECO:0000256" key="2">
    <source>
        <dbReference type="ARBA" id="ARBA00005419"/>
    </source>
</evidence>
<dbReference type="EC" id="3.6.1.41" evidence="5"/>
<dbReference type="HAMAP" id="MF_00199">
    <property type="entry name" value="ApaH"/>
    <property type="match status" value="1"/>
</dbReference>
<reference evidence="7 8" key="1">
    <citation type="submission" date="2020-10" db="EMBL/GenBank/DDBJ databases">
        <title>Genome sequencing of Massilia sp. LPB0304.</title>
        <authorList>
            <person name="Kim J."/>
        </authorList>
    </citation>
    <scope>NUCLEOTIDE SEQUENCE [LARGE SCALE GENOMIC DNA]</scope>
    <source>
        <strain evidence="7 8">LPB0304</strain>
    </source>
</reference>
<accession>A0A7L9UB25</accession>
<dbReference type="PIRSF" id="PIRSF000903">
    <property type="entry name" value="B5n-ttraPtase_sm"/>
    <property type="match status" value="1"/>
</dbReference>
<proteinExistence type="inferred from homology"/>
<dbReference type="GO" id="GO:0008803">
    <property type="term" value="F:bis(5'-nucleosyl)-tetraphosphatase (symmetrical) activity"/>
    <property type="evidence" value="ECO:0007669"/>
    <property type="project" value="UniProtKB-UniRule"/>
</dbReference>
<evidence type="ECO:0000256" key="5">
    <source>
        <dbReference type="HAMAP-Rule" id="MF_00199"/>
    </source>
</evidence>
<dbReference type="InterPro" id="IPR004617">
    <property type="entry name" value="ApaH"/>
</dbReference>
<evidence type="ECO:0000256" key="3">
    <source>
        <dbReference type="ARBA" id="ARBA00022801"/>
    </source>
</evidence>
<dbReference type="InterPro" id="IPR004843">
    <property type="entry name" value="Calcineurin-like_PHP"/>
</dbReference>
<organism evidence="7 8">
    <name type="scientific">Massilia litorea</name>
    <dbReference type="NCBI Taxonomy" id="2769491"/>
    <lineage>
        <taxon>Bacteria</taxon>
        <taxon>Pseudomonadati</taxon>
        <taxon>Pseudomonadota</taxon>
        <taxon>Betaproteobacteria</taxon>
        <taxon>Burkholderiales</taxon>
        <taxon>Oxalobacteraceae</taxon>
        <taxon>Telluria group</taxon>
        <taxon>Massilia</taxon>
    </lineage>
</organism>